<dbReference type="RefSeq" id="WP_101331026.1">
    <property type="nucleotide sequence ID" value="NZ_PJNH01000001.1"/>
</dbReference>
<accession>A0A2I0QY67</accession>
<dbReference type="GO" id="GO:0016787">
    <property type="term" value="F:hydrolase activity"/>
    <property type="evidence" value="ECO:0007669"/>
    <property type="project" value="UniProtKB-KW"/>
</dbReference>
<keyword evidence="10" id="KW-1185">Reference proteome</keyword>
<reference evidence="9 10" key="1">
    <citation type="submission" date="2017-06" db="EMBL/GenBank/DDBJ databases">
        <title>the draft geome sequence of Illustriluteabacillus marina B3227.</title>
        <authorList>
            <person name="He R.-H."/>
            <person name="Du Z.-J."/>
        </authorList>
    </citation>
    <scope>NUCLEOTIDE SEQUENCE [LARGE SCALE GENOMIC DNA]</scope>
    <source>
        <strain evidence="9 10">B3227</strain>
    </source>
</reference>
<evidence type="ECO:0000256" key="2">
    <source>
        <dbReference type="ARBA" id="ARBA00008766"/>
    </source>
</evidence>
<dbReference type="InterPro" id="IPR050659">
    <property type="entry name" value="Peptidase_M24B"/>
</dbReference>
<evidence type="ECO:0000313" key="9">
    <source>
        <dbReference type="EMBL" id="PKR79282.1"/>
    </source>
</evidence>
<dbReference type="AlphaFoldDB" id="A0A2I0QY67"/>
<feature type="domain" description="Creatinase N-terminal" evidence="8">
    <location>
        <begin position="4"/>
        <end position="137"/>
    </location>
</feature>
<name>A0A2I0QY67_9BACI</name>
<evidence type="ECO:0000259" key="7">
    <source>
        <dbReference type="Pfam" id="PF00557"/>
    </source>
</evidence>
<dbReference type="InterPro" id="IPR001131">
    <property type="entry name" value="Peptidase_M24B_aminopep-P_CS"/>
</dbReference>
<dbReference type="Pfam" id="PF01321">
    <property type="entry name" value="Creatinase_N"/>
    <property type="match status" value="1"/>
</dbReference>
<comment type="cofactor">
    <cofactor evidence="1">
        <name>Mn(2+)</name>
        <dbReference type="ChEBI" id="CHEBI:29035"/>
    </cofactor>
</comment>
<gene>
    <name evidence="9" type="ORF">CEY16_05955</name>
</gene>
<dbReference type="SUPFAM" id="SSF55920">
    <property type="entry name" value="Creatinase/aminopeptidase"/>
    <property type="match status" value="1"/>
</dbReference>
<sequence length="365" mass="40824">MEKRIKKVRESMKERDVDAVFLTSKANVFYYSNLYAEAHERLIACYIDQNGNQMLIVPALEKEDVKNAGWQGDTLTYFDHEDPWDIFAKYLHDQNANVKTMAVEKGQLNVERFERLVGLLPDAQFADGQEMLNQIRVQKDEQELKILKEAASFADYGVETAVKHIAPGKTELEIVAEVEYALKKKGIRHMSFSTLVLTGEKTASPHGNPSTTKIQSGDFVLMDLGVVHKGYCSDITRTVAVGEVSDEQKKIYETVLEAELAGLDACKIGEPLGSIDQAARNVITEAGYGEYFTHRIGHGLGIDVHEYPSMASNNQLPLRKGMTFTIEPGIYLPGVGGVRIEDDVYMSEEDGPVRLTEYPKELIIL</sequence>
<proteinExistence type="inferred from homology"/>
<evidence type="ECO:0000313" key="10">
    <source>
        <dbReference type="Proteomes" id="UP000243524"/>
    </source>
</evidence>
<comment type="caution">
    <text evidence="9">The sequence shown here is derived from an EMBL/GenBank/DDBJ whole genome shotgun (WGS) entry which is preliminary data.</text>
</comment>
<dbReference type="PANTHER" id="PTHR46112:SF10">
    <property type="entry name" value="DIPEPTIDASE YKVY-RELATED"/>
    <property type="match status" value="1"/>
</dbReference>
<evidence type="ECO:0000256" key="3">
    <source>
        <dbReference type="ARBA" id="ARBA00022723"/>
    </source>
</evidence>
<dbReference type="InterPro" id="IPR000587">
    <property type="entry name" value="Creatinase_N"/>
</dbReference>
<evidence type="ECO:0000259" key="8">
    <source>
        <dbReference type="Pfam" id="PF01321"/>
    </source>
</evidence>
<dbReference type="SUPFAM" id="SSF53092">
    <property type="entry name" value="Creatinase/prolidase N-terminal domain"/>
    <property type="match status" value="1"/>
</dbReference>
<keyword evidence="5" id="KW-0464">Manganese</keyword>
<dbReference type="InterPro" id="IPR000994">
    <property type="entry name" value="Pept_M24"/>
</dbReference>
<dbReference type="PROSITE" id="PS00491">
    <property type="entry name" value="PROLINE_PEPTIDASE"/>
    <property type="match status" value="1"/>
</dbReference>
<dbReference type="Gene3D" id="3.40.350.10">
    <property type="entry name" value="Creatinase/prolidase N-terminal domain"/>
    <property type="match status" value="1"/>
</dbReference>
<dbReference type="GO" id="GO:0046872">
    <property type="term" value="F:metal ion binding"/>
    <property type="evidence" value="ECO:0007669"/>
    <property type="project" value="UniProtKB-KW"/>
</dbReference>
<evidence type="ECO:0000256" key="5">
    <source>
        <dbReference type="ARBA" id="ARBA00023211"/>
    </source>
</evidence>
<evidence type="ECO:0000256" key="6">
    <source>
        <dbReference type="RuleBase" id="RU000590"/>
    </source>
</evidence>
<dbReference type="EMBL" id="PJNH01000001">
    <property type="protein sequence ID" value="PKR79282.1"/>
    <property type="molecule type" value="Genomic_DNA"/>
</dbReference>
<dbReference type="Proteomes" id="UP000243524">
    <property type="component" value="Unassembled WGS sequence"/>
</dbReference>
<dbReference type="Pfam" id="PF00557">
    <property type="entry name" value="Peptidase_M24"/>
    <property type="match status" value="1"/>
</dbReference>
<organism evidence="9 10">
    <name type="scientific">Halalkalibacillus sediminis</name>
    <dbReference type="NCBI Taxonomy" id="2018042"/>
    <lineage>
        <taxon>Bacteria</taxon>
        <taxon>Bacillati</taxon>
        <taxon>Bacillota</taxon>
        <taxon>Bacilli</taxon>
        <taxon>Bacillales</taxon>
        <taxon>Bacillaceae</taxon>
        <taxon>Halalkalibacillus</taxon>
    </lineage>
</organism>
<dbReference type="InterPro" id="IPR036005">
    <property type="entry name" value="Creatinase/aminopeptidase-like"/>
</dbReference>
<feature type="domain" description="Peptidase M24" evidence="7">
    <location>
        <begin position="146"/>
        <end position="347"/>
    </location>
</feature>
<dbReference type="FunFam" id="3.90.230.10:FF:000014">
    <property type="entry name" value="Aminopeptidase P family protein"/>
    <property type="match status" value="1"/>
</dbReference>
<dbReference type="OrthoDB" id="9806388at2"/>
<comment type="similarity">
    <text evidence="2 6">Belongs to the peptidase M24B family.</text>
</comment>
<dbReference type="InterPro" id="IPR029149">
    <property type="entry name" value="Creatin/AminoP/Spt16_N"/>
</dbReference>
<protein>
    <submittedName>
        <fullName evidence="9">Peptidase M24 family protein</fullName>
    </submittedName>
</protein>
<keyword evidence="3 6" id="KW-0479">Metal-binding</keyword>
<dbReference type="CDD" id="cd01092">
    <property type="entry name" value="APP-like"/>
    <property type="match status" value="1"/>
</dbReference>
<keyword evidence="4" id="KW-0378">Hydrolase</keyword>
<dbReference type="Gene3D" id="3.90.230.10">
    <property type="entry name" value="Creatinase/methionine aminopeptidase superfamily"/>
    <property type="match status" value="1"/>
</dbReference>
<evidence type="ECO:0000256" key="4">
    <source>
        <dbReference type="ARBA" id="ARBA00022801"/>
    </source>
</evidence>
<dbReference type="PANTHER" id="PTHR46112">
    <property type="entry name" value="AMINOPEPTIDASE"/>
    <property type="match status" value="1"/>
</dbReference>
<evidence type="ECO:0000256" key="1">
    <source>
        <dbReference type="ARBA" id="ARBA00001936"/>
    </source>
</evidence>